<feature type="region of interest" description="Disordered" evidence="1">
    <location>
        <begin position="196"/>
        <end position="225"/>
    </location>
</feature>
<dbReference type="PANTHER" id="PTHR31704:SF37">
    <property type="entry name" value="HEAT SHOCK PROTEIN"/>
    <property type="match status" value="1"/>
</dbReference>
<feature type="region of interest" description="Disordered" evidence="1">
    <location>
        <begin position="144"/>
        <end position="180"/>
    </location>
</feature>
<name>A0A6M2EPK8_9ROSI</name>
<feature type="compositionally biased region" description="Low complexity" evidence="1">
    <location>
        <begin position="197"/>
        <end position="210"/>
    </location>
</feature>
<dbReference type="PANTHER" id="PTHR31704">
    <property type="entry name" value="MYB/SANT-LIKE DNA-BINDING DOMAIN PROTEIN-RELATED"/>
    <property type="match status" value="1"/>
</dbReference>
<dbReference type="EMBL" id="GILB01006849">
    <property type="protein sequence ID" value="NUU87182.1"/>
    <property type="molecule type" value="Transcribed_RNA"/>
</dbReference>
<dbReference type="AlphaFoldDB" id="A0A6M2EPK8"/>
<dbReference type="InterPro" id="IPR024752">
    <property type="entry name" value="Myb/SANT-like_dom"/>
</dbReference>
<feature type="domain" description="Myb/SANT-like" evidence="2">
    <location>
        <begin position="11"/>
        <end position="103"/>
    </location>
</feature>
<organism evidence="3">
    <name type="scientific">Populus davidiana</name>
    <dbReference type="NCBI Taxonomy" id="266767"/>
    <lineage>
        <taxon>Eukaryota</taxon>
        <taxon>Viridiplantae</taxon>
        <taxon>Streptophyta</taxon>
        <taxon>Embryophyta</taxon>
        <taxon>Tracheophyta</taxon>
        <taxon>Spermatophyta</taxon>
        <taxon>Magnoliopsida</taxon>
        <taxon>eudicotyledons</taxon>
        <taxon>Gunneridae</taxon>
        <taxon>Pentapetalae</taxon>
        <taxon>rosids</taxon>
        <taxon>fabids</taxon>
        <taxon>Malpighiales</taxon>
        <taxon>Salicaceae</taxon>
        <taxon>Saliceae</taxon>
        <taxon>Populus</taxon>
    </lineage>
</organism>
<protein>
    <recommendedName>
        <fullName evidence="2">Myb/SANT-like domain-containing protein</fullName>
    </recommendedName>
</protein>
<accession>A0A6M2EPK8</accession>
<evidence type="ECO:0000313" key="3">
    <source>
        <dbReference type="EMBL" id="NUU87182.1"/>
    </source>
</evidence>
<proteinExistence type="predicted"/>
<evidence type="ECO:0000256" key="1">
    <source>
        <dbReference type="SAM" id="MobiDB-lite"/>
    </source>
</evidence>
<sequence length="321" mass="36603">MDGSESHDKASWTKAMLHRFCDICIKAIEKGMKPHTHFDKAGWKYIITAFKEKTGHSFTKSQLKNKWYGIKKDWRIWKKLISEIGVGWSSELGTISASDEWWTTKIQEIRGARKFRHVGIEPTLCAKYDTMFSNIVATGQHAWAPSQGMTSEEDQGGDGLVNSSNIDKNLEEGSGDSEEDFIPDFVEDVRRMVAGCNVPNSSSNHSSVKSKATETSIMQPQKKRKGSGMEAKILSCLDRLIDSVLIDSNCTMPSRDKKGCSIQEVMEELHSIHDVDFGSPIYLFATEFFCIRSRREMWRAMGNLDRKYSWLKIMYERQSKQ</sequence>
<dbReference type="Pfam" id="PF12776">
    <property type="entry name" value="Myb_DNA-bind_3"/>
    <property type="match status" value="1"/>
</dbReference>
<reference evidence="3" key="1">
    <citation type="submission" date="2020-03" db="EMBL/GenBank/DDBJ databases">
        <authorList>
            <person name="Zhang R."/>
        </authorList>
    </citation>
    <scope>NUCLEOTIDE SEQUENCE</scope>
</reference>
<evidence type="ECO:0000259" key="2">
    <source>
        <dbReference type="Pfam" id="PF12776"/>
    </source>
</evidence>